<dbReference type="AlphaFoldDB" id="A0A540V3E7"/>
<dbReference type="InterPro" id="IPR036582">
    <property type="entry name" value="Mao_N_sf"/>
</dbReference>
<dbReference type="OrthoDB" id="2732647at2"/>
<feature type="domain" description="Copper amine oxidase-like N-terminal" evidence="2">
    <location>
        <begin position="150"/>
        <end position="241"/>
    </location>
</feature>
<organism evidence="3 4">
    <name type="scientific">Ureibacillus terrenus</name>
    <dbReference type="NCBI Taxonomy" id="118246"/>
    <lineage>
        <taxon>Bacteria</taxon>
        <taxon>Bacillati</taxon>
        <taxon>Bacillota</taxon>
        <taxon>Bacilli</taxon>
        <taxon>Bacillales</taxon>
        <taxon>Caryophanaceae</taxon>
        <taxon>Ureibacillus</taxon>
    </lineage>
</organism>
<dbReference type="RefSeq" id="WP_141601911.1">
    <property type="nucleotide sequence ID" value="NZ_JARMSB010000052.1"/>
</dbReference>
<evidence type="ECO:0000259" key="2">
    <source>
        <dbReference type="Pfam" id="PF07833"/>
    </source>
</evidence>
<gene>
    <name evidence="3" type="ORF">FKZ59_06355</name>
</gene>
<feature type="chain" id="PRO_5022009860" evidence="1">
    <location>
        <begin position="29"/>
        <end position="246"/>
    </location>
</feature>
<keyword evidence="1" id="KW-0732">Signal</keyword>
<dbReference type="EMBL" id="VIGD01000006">
    <property type="protein sequence ID" value="TQE91260.1"/>
    <property type="molecule type" value="Genomic_DNA"/>
</dbReference>
<evidence type="ECO:0000256" key="1">
    <source>
        <dbReference type="SAM" id="SignalP"/>
    </source>
</evidence>
<name>A0A540V3E7_9BACL</name>
<protein>
    <submittedName>
        <fullName evidence="3">Copper amine oxidase N-terminal domain-containing protein</fullName>
    </submittedName>
</protein>
<dbReference type="SUPFAM" id="SSF55383">
    <property type="entry name" value="Copper amine oxidase, domain N"/>
    <property type="match status" value="1"/>
</dbReference>
<dbReference type="Gene3D" id="3.30.457.10">
    <property type="entry name" value="Copper amine oxidase-like, N-terminal domain"/>
    <property type="match status" value="1"/>
</dbReference>
<feature type="signal peptide" evidence="1">
    <location>
        <begin position="1"/>
        <end position="28"/>
    </location>
</feature>
<keyword evidence="4" id="KW-1185">Reference proteome</keyword>
<comment type="caution">
    <text evidence="3">The sequence shown here is derived from an EMBL/GenBank/DDBJ whole genome shotgun (WGS) entry which is preliminary data.</text>
</comment>
<proteinExistence type="predicted"/>
<dbReference type="InterPro" id="IPR012854">
    <property type="entry name" value="Cu_amine_oxidase-like_N"/>
</dbReference>
<dbReference type="Proteomes" id="UP000315753">
    <property type="component" value="Unassembled WGS sequence"/>
</dbReference>
<reference evidence="3 4" key="1">
    <citation type="submission" date="2019-06" db="EMBL/GenBank/DDBJ databases">
        <title>Genome sequence of Ureibacillus terrenus.</title>
        <authorList>
            <person name="Maclea K.S."/>
            <person name="Simoes M."/>
        </authorList>
    </citation>
    <scope>NUCLEOTIDE SEQUENCE [LARGE SCALE GENOMIC DNA]</scope>
    <source>
        <strain evidence="3 4">ATCC BAA-384</strain>
    </source>
</reference>
<evidence type="ECO:0000313" key="4">
    <source>
        <dbReference type="Proteomes" id="UP000315753"/>
    </source>
</evidence>
<sequence length="246" mass="28687">MKTRISKWVVFCSILCLLFLSVNVIAYAKDHHKYKDDYNYLNVDHDGYYKIDNYKVDQADYHYREKFEKYDDNDDYFGEKFRKHDDDDDDDYKWGRSEYNFQGNLGRPSYWNIWTRDTNVTVSNNLPVQEAKTVPFELDGKTTNLLVLPSDGQLLVSGEKMADFLGIKSKFYGQSRILELSKNGEELIVRAGTNAAYENMVKTPLPTKAIYYEKTVYLPVSVIANAFGYSVDWDESTGTFTLEQFK</sequence>
<accession>A0A540V3E7</accession>
<evidence type="ECO:0000313" key="3">
    <source>
        <dbReference type="EMBL" id="TQE91260.1"/>
    </source>
</evidence>
<dbReference type="Pfam" id="PF07833">
    <property type="entry name" value="Cu_amine_oxidN1"/>
    <property type="match status" value="1"/>
</dbReference>